<proteinExistence type="predicted"/>
<dbReference type="EMBL" id="LOJF01000001">
    <property type="protein sequence ID" value="KUH58809.1"/>
    <property type="molecule type" value="Genomic_DNA"/>
</dbReference>
<dbReference type="GO" id="GO:0016787">
    <property type="term" value="F:hydrolase activity"/>
    <property type="evidence" value="ECO:0007669"/>
    <property type="project" value="UniProtKB-KW"/>
</dbReference>
<evidence type="ECO:0000259" key="5">
    <source>
        <dbReference type="Pfam" id="PF13470"/>
    </source>
</evidence>
<sequence length="165" mass="18148">MSATPHVLLLDTNVWLDSYLPFRPGHADAVRLLTYAQESEARLLYAMGSLQDLAYILQASAKEQFRRMGRQVDQETAAVARDFSLDCLANLRTIATAVGADESDLWLAERYLRVHHDVEDCLVMAAVTRSKADWLVTSDQALLRHAPVPALCPADLLALVGAEGA</sequence>
<feature type="domain" description="PIN" evidence="5">
    <location>
        <begin position="8"/>
        <end position="141"/>
    </location>
</feature>
<organism evidence="6 7">
    <name type="scientific">Tractidigestivibacter scatoligenes</name>
    <name type="common">Olsenella scatoligenes</name>
    <dbReference type="NCBI Taxonomy" id="1299998"/>
    <lineage>
        <taxon>Bacteria</taxon>
        <taxon>Bacillati</taxon>
        <taxon>Actinomycetota</taxon>
        <taxon>Coriobacteriia</taxon>
        <taxon>Coriobacteriales</taxon>
        <taxon>Atopobiaceae</taxon>
        <taxon>Tractidigestivibacter</taxon>
    </lineage>
</organism>
<evidence type="ECO:0000256" key="2">
    <source>
        <dbReference type="ARBA" id="ARBA00022723"/>
    </source>
</evidence>
<evidence type="ECO:0000256" key="3">
    <source>
        <dbReference type="ARBA" id="ARBA00022801"/>
    </source>
</evidence>
<keyword evidence="4" id="KW-0460">Magnesium</keyword>
<evidence type="ECO:0000313" key="6">
    <source>
        <dbReference type="EMBL" id="KUH58809.1"/>
    </source>
</evidence>
<dbReference type="InterPro" id="IPR029060">
    <property type="entry name" value="PIN-like_dom_sf"/>
</dbReference>
<evidence type="ECO:0000256" key="1">
    <source>
        <dbReference type="ARBA" id="ARBA00022722"/>
    </source>
</evidence>
<evidence type="ECO:0000256" key="4">
    <source>
        <dbReference type="ARBA" id="ARBA00022842"/>
    </source>
</evidence>
<reference evidence="6 7" key="1">
    <citation type="submission" date="2015-12" db="EMBL/GenBank/DDBJ databases">
        <title>Draft Genome Sequence of Olsenella scatoligenes SK9K4T; a Producer of 3-Methylindole- (skatole) and 4-Methylphenol- (p-cresol) Isolated from Pig Feces.</title>
        <authorList>
            <person name="Li X."/>
            <person name="Borg B."/>
            <person name="Canibe N."/>
        </authorList>
    </citation>
    <scope>NUCLEOTIDE SEQUENCE [LARGE SCALE GENOMIC DNA]</scope>
    <source>
        <strain evidence="6 7">SK9K4</strain>
    </source>
</reference>
<comment type="caution">
    <text evidence="6">The sequence shown here is derived from an EMBL/GenBank/DDBJ whole genome shotgun (WGS) entry which is preliminary data.</text>
</comment>
<dbReference type="OrthoDB" id="3173659at2"/>
<dbReference type="Pfam" id="PF13470">
    <property type="entry name" value="PIN_3"/>
    <property type="match status" value="1"/>
</dbReference>
<evidence type="ECO:0000313" key="7">
    <source>
        <dbReference type="Proteomes" id="UP000054078"/>
    </source>
</evidence>
<dbReference type="AlphaFoldDB" id="A0A124EGW9"/>
<dbReference type="RefSeq" id="WP_059052442.1">
    <property type="nucleotide sequence ID" value="NZ_LOJF01000001.1"/>
</dbReference>
<keyword evidence="2" id="KW-0479">Metal-binding</keyword>
<keyword evidence="1" id="KW-0540">Nuclease</keyword>
<keyword evidence="7" id="KW-1185">Reference proteome</keyword>
<keyword evidence="3" id="KW-0378">Hydrolase</keyword>
<dbReference type="GO" id="GO:0046872">
    <property type="term" value="F:metal ion binding"/>
    <property type="evidence" value="ECO:0007669"/>
    <property type="project" value="UniProtKB-KW"/>
</dbReference>
<dbReference type="InterPro" id="IPR002716">
    <property type="entry name" value="PIN_dom"/>
</dbReference>
<gene>
    <name evidence="6" type="ORF">AUL39_00155</name>
</gene>
<dbReference type="SUPFAM" id="SSF88723">
    <property type="entry name" value="PIN domain-like"/>
    <property type="match status" value="1"/>
</dbReference>
<protein>
    <recommendedName>
        <fullName evidence="5">PIN domain-containing protein</fullName>
    </recommendedName>
</protein>
<accession>A0A124EGW9</accession>
<dbReference type="GO" id="GO:0004518">
    <property type="term" value="F:nuclease activity"/>
    <property type="evidence" value="ECO:0007669"/>
    <property type="project" value="UniProtKB-KW"/>
</dbReference>
<name>A0A124EGW9_TRASO</name>
<dbReference type="STRING" id="1299998.AUL39_00155"/>
<dbReference type="Proteomes" id="UP000054078">
    <property type="component" value="Unassembled WGS sequence"/>
</dbReference>